<feature type="transmembrane region" description="Helical" evidence="9">
    <location>
        <begin position="110"/>
        <end position="131"/>
    </location>
</feature>
<evidence type="ECO:0000256" key="4">
    <source>
        <dbReference type="ARBA" id="ARBA00022519"/>
    </source>
</evidence>
<protein>
    <recommendedName>
        <fullName evidence="9">TRAP transporter small permease protein</fullName>
    </recommendedName>
</protein>
<dbReference type="PANTHER" id="PTHR35011">
    <property type="entry name" value="2,3-DIKETO-L-GULONATE TRAP TRANSPORTER SMALL PERMEASE PROTEIN YIAM"/>
    <property type="match status" value="1"/>
</dbReference>
<dbReference type="Pfam" id="PF04290">
    <property type="entry name" value="DctQ"/>
    <property type="match status" value="1"/>
</dbReference>
<sequence length="212" mass="23184">MPDTTPPPSSAASRTRHRGVAWVLRASDALLAIERRALGGLMALLVALILLNVVTRYGGAPLYWVDEASVYCVVWLTFVGASAMTRLRLDFSVGLLTDRFSGRGRRAARAVASGGVLVFGLALLAMCWLWMDPLGIARMGFDAREYAAESFNFLYTERTQTLEWPLWVLQLTIPLFALGMSVHALANLLEDLGLALPRAYAEFHVATADAVN</sequence>
<evidence type="ECO:0000259" key="10">
    <source>
        <dbReference type="Pfam" id="PF04290"/>
    </source>
</evidence>
<dbReference type="GO" id="GO:0022857">
    <property type="term" value="F:transmembrane transporter activity"/>
    <property type="evidence" value="ECO:0007669"/>
    <property type="project" value="UniProtKB-UniRule"/>
</dbReference>
<gene>
    <name evidence="11" type="ORF">GAK30_02111</name>
</gene>
<evidence type="ECO:0000256" key="5">
    <source>
        <dbReference type="ARBA" id="ARBA00022692"/>
    </source>
</evidence>
<evidence type="ECO:0000256" key="7">
    <source>
        <dbReference type="ARBA" id="ARBA00023136"/>
    </source>
</evidence>
<evidence type="ECO:0000313" key="11">
    <source>
        <dbReference type="EMBL" id="KAF1021087.1"/>
    </source>
</evidence>
<comment type="similarity">
    <text evidence="8 9">Belongs to the TRAP transporter small permease family.</text>
</comment>
<dbReference type="PANTHER" id="PTHR35011:SF2">
    <property type="entry name" value="2,3-DIKETO-L-GULONATE TRAP TRANSPORTER SMALL PERMEASE PROTEIN YIAM"/>
    <property type="match status" value="1"/>
</dbReference>
<keyword evidence="7 9" id="KW-0472">Membrane</keyword>
<evidence type="ECO:0000256" key="6">
    <source>
        <dbReference type="ARBA" id="ARBA00022989"/>
    </source>
</evidence>
<feature type="transmembrane region" description="Helical" evidence="9">
    <location>
        <begin position="68"/>
        <end position="89"/>
    </location>
</feature>
<dbReference type="InterPro" id="IPR007387">
    <property type="entry name" value="TRAP_DctQ"/>
</dbReference>
<dbReference type="InterPro" id="IPR055348">
    <property type="entry name" value="DctQ"/>
</dbReference>
<keyword evidence="6 9" id="KW-1133">Transmembrane helix</keyword>
<feature type="transmembrane region" description="Helical" evidence="9">
    <location>
        <begin position="37"/>
        <end position="56"/>
    </location>
</feature>
<dbReference type="GO" id="GO:0005886">
    <property type="term" value="C:plasma membrane"/>
    <property type="evidence" value="ECO:0007669"/>
    <property type="project" value="UniProtKB-SubCell"/>
</dbReference>
<dbReference type="Proteomes" id="UP000461670">
    <property type="component" value="Unassembled WGS sequence"/>
</dbReference>
<feature type="transmembrane region" description="Helical" evidence="9">
    <location>
        <begin position="164"/>
        <end position="189"/>
    </location>
</feature>
<accession>A0A7V8JQG0</accession>
<organism evidence="11 12">
    <name type="scientific">Paracidovorax wautersii</name>
    <dbReference type="NCBI Taxonomy" id="1177982"/>
    <lineage>
        <taxon>Bacteria</taxon>
        <taxon>Pseudomonadati</taxon>
        <taxon>Pseudomonadota</taxon>
        <taxon>Betaproteobacteria</taxon>
        <taxon>Burkholderiales</taxon>
        <taxon>Comamonadaceae</taxon>
        <taxon>Paracidovorax</taxon>
    </lineage>
</organism>
<reference evidence="12" key="1">
    <citation type="journal article" date="2020" name="MBio">
        <title>Horizontal gene transfer to a defensive symbiont with a reduced genome amongst a multipartite beetle microbiome.</title>
        <authorList>
            <person name="Waterworth S.C."/>
            <person name="Florez L.V."/>
            <person name="Rees E.R."/>
            <person name="Hertweck C."/>
            <person name="Kaltenpoth M."/>
            <person name="Kwan J.C."/>
        </authorList>
    </citation>
    <scope>NUCLEOTIDE SEQUENCE [LARGE SCALE GENOMIC DNA]</scope>
</reference>
<keyword evidence="4 9" id="KW-0997">Cell inner membrane</keyword>
<keyword evidence="3" id="KW-1003">Cell membrane</keyword>
<keyword evidence="2 9" id="KW-0813">Transport</keyword>
<dbReference type="GO" id="GO:0015740">
    <property type="term" value="P:C4-dicarboxylate transport"/>
    <property type="evidence" value="ECO:0007669"/>
    <property type="project" value="TreeGrafter"/>
</dbReference>
<feature type="domain" description="Tripartite ATP-independent periplasmic transporters DctQ component" evidence="10">
    <location>
        <begin position="45"/>
        <end position="192"/>
    </location>
</feature>
<comment type="caution">
    <text evidence="11">The sequence shown here is derived from an EMBL/GenBank/DDBJ whole genome shotgun (WGS) entry which is preliminary data.</text>
</comment>
<comment type="subunit">
    <text evidence="9">The complex comprises the extracytoplasmic solute receptor protein and the two transmembrane proteins.</text>
</comment>
<evidence type="ECO:0000256" key="1">
    <source>
        <dbReference type="ARBA" id="ARBA00004429"/>
    </source>
</evidence>
<dbReference type="EMBL" id="WNDQ01000026">
    <property type="protein sequence ID" value="KAF1021087.1"/>
    <property type="molecule type" value="Genomic_DNA"/>
</dbReference>
<comment type="function">
    <text evidence="9">Part of the tripartite ATP-independent periplasmic (TRAP) transport system.</text>
</comment>
<evidence type="ECO:0000256" key="2">
    <source>
        <dbReference type="ARBA" id="ARBA00022448"/>
    </source>
</evidence>
<keyword evidence="5 9" id="KW-0812">Transmembrane</keyword>
<dbReference type="AlphaFoldDB" id="A0A7V8JQG0"/>
<comment type="subcellular location">
    <subcellularLocation>
        <location evidence="1 9">Cell inner membrane</location>
        <topology evidence="1 9">Multi-pass membrane protein</topology>
    </subcellularLocation>
</comment>
<evidence type="ECO:0000313" key="12">
    <source>
        <dbReference type="Proteomes" id="UP000461670"/>
    </source>
</evidence>
<evidence type="ECO:0000256" key="8">
    <source>
        <dbReference type="ARBA" id="ARBA00038436"/>
    </source>
</evidence>
<proteinExistence type="inferred from homology"/>
<evidence type="ECO:0000256" key="9">
    <source>
        <dbReference type="RuleBase" id="RU369079"/>
    </source>
</evidence>
<evidence type="ECO:0000256" key="3">
    <source>
        <dbReference type="ARBA" id="ARBA00022475"/>
    </source>
</evidence>
<name>A0A7V8JQG0_9BURK</name>